<evidence type="ECO:0000313" key="1">
    <source>
        <dbReference type="EMBL" id="NIA52719.1"/>
    </source>
</evidence>
<proteinExistence type="predicted"/>
<evidence type="ECO:0000313" key="2">
    <source>
        <dbReference type="Proteomes" id="UP000716322"/>
    </source>
</evidence>
<dbReference type="Proteomes" id="UP000716322">
    <property type="component" value="Unassembled WGS sequence"/>
</dbReference>
<name>A0ABX0P839_9BURK</name>
<accession>A0ABX0P839</accession>
<protein>
    <submittedName>
        <fullName evidence="1">Uncharacterized protein</fullName>
    </submittedName>
</protein>
<sequence length="339" mass="37334">MDVPAGWDLTFAAQRADAPPIRPGWNDTFNLYETIDQRGWQMRYFLQQVPLARVDEAVFVQHDLGTRFGLFIDGEHAWLLRDRDYSSVDMRAVDADAARKIVAQYARRDGPTRHASFQITDSSACSAEVAHAVVSVYVNGKAKQYWLSGADFCEIHTELLAPLKQVLCGGHCHTTKMVPLWAAKLEEDLKALPAVGEPVPVPARARSATLQQANELLAHGGTSEAMCQAANELLDLPSPDRTGRVRDFENPDAAIDAAMTALMGRVDTRCTYKTGAPLLEILVRRSSAGVIEAALKAGFPVNEKEHHTPLDVAIFENRQDVQEILKRAGGVRHTTLGKQ</sequence>
<gene>
    <name evidence="1" type="ORF">HAV22_03495</name>
</gene>
<organism evidence="1 2">
    <name type="scientific">Telluria antibiotica</name>
    <dbReference type="NCBI Taxonomy" id="2717319"/>
    <lineage>
        <taxon>Bacteria</taxon>
        <taxon>Pseudomonadati</taxon>
        <taxon>Pseudomonadota</taxon>
        <taxon>Betaproteobacteria</taxon>
        <taxon>Burkholderiales</taxon>
        <taxon>Oxalobacteraceae</taxon>
        <taxon>Telluria group</taxon>
        <taxon>Telluria</taxon>
    </lineage>
</organism>
<dbReference type="EMBL" id="JAAQOM010000002">
    <property type="protein sequence ID" value="NIA52719.1"/>
    <property type="molecule type" value="Genomic_DNA"/>
</dbReference>
<comment type="caution">
    <text evidence="1">The sequence shown here is derived from an EMBL/GenBank/DDBJ whole genome shotgun (WGS) entry which is preliminary data.</text>
</comment>
<dbReference type="RefSeq" id="WP_166856576.1">
    <property type="nucleotide sequence ID" value="NZ_JAAQOM010000002.1"/>
</dbReference>
<reference evidence="1 2" key="1">
    <citation type="submission" date="2020-03" db="EMBL/GenBank/DDBJ databases">
        <title>Genome sequence of strain Massilia sp. TW-1.</title>
        <authorList>
            <person name="Chaudhary D.K."/>
        </authorList>
    </citation>
    <scope>NUCLEOTIDE SEQUENCE [LARGE SCALE GENOMIC DNA]</scope>
    <source>
        <strain evidence="1 2">TW-1</strain>
    </source>
</reference>
<keyword evidence="2" id="KW-1185">Reference proteome</keyword>